<dbReference type="Pfam" id="PF21836">
    <property type="entry name" value="DUF6895"/>
    <property type="match status" value="1"/>
</dbReference>
<feature type="region of interest" description="Disordered" evidence="1">
    <location>
        <begin position="1"/>
        <end position="31"/>
    </location>
</feature>
<accession>A0ABQ6B350</accession>
<dbReference type="EMBL" id="BSOW01000021">
    <property type="protein sequence ID" value="GLR88852.1"/>
    <property type="molecule type" value="Genomic_DNA"/>
</dbReference>
<comment type="caution">
    <text evidence="3">The sequence shown here is derived from an EMBL/GenBank/DDBJ whole genome shotgun (WGS) entry which is preliminary data.</text>
</comment>
<dbReference type="InterPro" id="IPR054190">
    <property type="entry name" value="DUF6895"/>
</dbReference>
<proteinExistence type="predicted"/>
<gene>
    <name evidence="3" type="ORF">GCM10007857_55650</name>
</gene>
<sequence>MQHPQEDKVALDHKRDVDLTQDPDFRPDSREDFRQDFRQDLRRRLRLAIRIAARTVQFLGEDGFGGSDLPEGNFAAEKPLAETAMLLHIAGRHAAHPGIRHAIDALLGELLPYARSRQMHWDVARYPAVCLQLATPHIILSTFGHPDESFDTLLAQSWSASARPGHEVVPYRELEIGWLLALWLDDPPGPDFAQVARKTALGNAIDLLNGTREDAYAHTHAVMYFTDFGNWQMRLPRPREEFLDESAAVLARALVVEDYDLAAEALMAWPLLSSAWSPAAAFGFRVVASLEDKVGFLPAGRSAASQLLRLSGQDKTKCALATSYHTAYVMGMLCAVALKAGMASPFAIPSSCYPNTVAADLYARIPKTGAHWEQVFERLVASEQAALAPFLLDVALMQASRRSDAAEMADLLRLAVTHGMANTTLCAQAAEFLARLGALVGGR</sequence>
<evidence type="ECO:0000256" key="1">
    <source>
        <dbReference type="SAM" id="MobiDB-lite"/>
    </source>
</evidence>
<protein>
    <recommendedName>
        <fullName evidence="2">DUF6895 domain-containing protein</fullName>
    </recommendedName>
</protein>
<dbReference type="RefSeq" id="WP_284270670.1">
    <property type="nucleotide sequence ID" value="NZ_BSOW01000021.1"/>
</dbReference>
<name>A0ABQ6B350_9BRAD</name>
<keyword evidence="4" id="KW-1185">Reference proteome</keyword>
<evidence type="ECO:0000259" key="2">
    <source>
        <dbReference type="Pfam" id="PF21836"/>
    </source>
</evidence>
<evidence type="ECO:0000313" key="3">
    <source>
        <dbReference type="EMBL" id="GLR88852.1"/>
    </source>
</evidence>
<reference evidence="4" key="1">
    <citation type="journal article" date="2019" name="Int. J. Syst. Evol. Microbiol.">
        <title>The Global Catalogue of Microorganisms (GCM) 10K type strain sequencing project: providing services to taxonomists for standard genome sequencing and annotation.</title>
        <authorList>
            <consortium name="The Broad Institute Genomics Platform"/>
            <consortium name="The Broad Institute Genome Sequencing Center for Infectious Disease"/>
            <person name="Wu L."/>
            <person name="Ma J."/>
        </authorList>
    </citation>
    <scope>NUCLEOTIDE SEQUENCE [LARGE SCALE GENOMIC DNA]</scope>
    <source>
        <strain evidence="4">NBRC 102520</strain>
    </source>
</reference>
<feature type="domain" description="DUF6895" evidence="2">
    <location>
        <begin position="72"/>
        <end position="335"/>
    </location>
</feature>
<evidence type="ECO:0000313" key="4">
    <source>
        <dbReference type="Proteomes" id="UP001156905"/>
    </source>
</evidence>
<dbReference type="Proteomes" id="UP001156905">
    <property type="component" value="Unassembled WGS sequence"/>
</dbReference>
<organism evidence="3 4">
    <name type="scientific">Bradyrhizobium iriomotense</name>
    <dbReference type="NCBI Taxonomy" id="441950"/>
    <lineage>
        <taxon>Bacteria</taxon>
        <taxon>Pseudomonadati</taxon>
        <taxon>Pseudomonadota</taxon>
        <taxon>Alphaproteobacteria</taxon>
        <taxon>Hyphomicrobiales</taxon>
        <taxon>Nitrobacteraceae</taxon>
        <taxon>Bradyrhizobium</taxon>
    </lineage>
</organism>